<dbReference type="RefSeq" id="WP_099863459.1">
    <property type="nucleotide sequence ID" value="NZ_PEOG01000072.1"/>
</dbReference>
<feature type="transmembrane region" description="Helical" evidence="1">
    <location>
        <begin position="345"/>
        <end position="363"/>
    </location>
</feature>
<evidence type="ECO:0000259" key="2">
    <source>
        <dbReference type="Pfam" id="PF01757"/>
    </source>
</evidence>
<dbReference type="GO" id="GO:0016020">
    <property type="term" value="C:membrane"/>
    <property type="evidence" value="ECO:0007669"/>
    <property type="project" value="TreeGrafter"/>
</dbReference>
<feature type="domain" description="Acyltransferase 3" evidence="2">
    <location>
        <begin position="18"/>
        <end position="362"/>
    </location>
</feature>
<dbReference type="PANTHER" id="PTHR23028:SF53">
    <property type="entry name" value="ACYL_TRANSF_3 DOMAIN-CONTAINING PROTEIN"/>
    <property type="match status" value="1"/>
</dbReference>
<dbReference type="PANTHER" id="PTHR23028">
    <property type="entry name" value="ACETYLTRANSFERASE"/>
    <property type="match status" value="1"/>
</dbReference>
<dbReference type="OrthoDB" id="9814807at2"/>
<organism evidence="3 4">
    <name type="scientific">Roseateles chitinivorans</name>
    <dbReference type="NCBI Taxonomy" id="2917965"/>
    <lineage>
        <taxon>Bacteria</taxon>
        <taxon>Pseudomonadati</taxon>
        <taxon>Pseudomonadota</taxon>
        <taxon>Betaproteobacteria</taxon>
        <taxon>Burkholderiales</taxon>
        <taxon>Sphaerotilaceae</taxon>
        <taxon>Roseateles</taxon>
    </lineage>
</organism>
<comment type="caution">
    <text evidence="3">The sequence shown here is derived from an EMBL/GenBank/DDBJ whole genome shotgun (WGS) entry which is preliminary data.</text>
</comment>
<dbReference type="GO" id="GO:0009103">
    <property type="term" value="P:lipopolysaccharide biosynthetic process"/>
    <property type="evidence" value="ECO:0007669"/>
    <property type="project" value="TreeGrafter"/>
</dbReference>
<keyword evidence="1" id="KW-1133">Transmembrane helix</keyword>
<dbReference type="InterPro" id="IPR050879">
    <property type="entry name" value="Acyltransferase_3"/>
</dbReference>
<accession>A0A2G9C6W3</accession>
<protein>
    <recommendedName>
        <fullName evidence="2">Acyltransferase 3 domain-containing protein</fullName>
    </recommendedName>
</protein>
<feature type="transmembrane region" description="Helical" evidence="1">
    <location>
        <begin position="308"/>
        <end position="325"/>
    </location>
</feature>
<feature type="transmembrane region" description="Helical" evidence="1">
    <location>
        <begin position="174"/>
        <end position="192"/>
    </location>
</feature>
<feature type="transmembrane region" description="Helical" evidence="1">
    <location>
        <begin position="22"/>
        <end position="40"/>
    </location>
</feature>
<reference evidence="3 4" key="1">
    <citation type="submission" date="2017-11" db="EMBL/GenBank/DDBJ databases">
        <title>Draft genome sequence of Mitsuaria sp. HWN-4.</title>
        <authorList>
            <person name="Gundlapally S.R."/>
        </authorList>
    </citation>
    <scope>NUCLEOTIDE SEQUENCE [LARGE SCALE GENOMIC DNA]</scope>
    <source>
        <strain evidence="3 4">HWN-4</strain>
    </source>
</reference>
<feature type="transmembrane region" description="Helical" evidence="1">
    <location>
        <begin position="248"/>
        <end position="265"/>
    </location>
</feature>
<keyword evidence="1" id="KW-0472">Membrane</keyword>
<keyword evidence="4" id="KW-1185">Reference proteome</keyword>
<dbReference type="EMBL" id="PEOG01000072">
    <property type="protein sequence ID" value="PIM51279.1"/>
    <property type="molecule type" value="Genomic_DNA"/>
</dbReference>
<dbReference type="AlphaFoldDB" id="A0A2G9C6W3"/>
<proteinExistence type="predicted"/>
<feature type="transmembrane region" description="Helical" evidence="1">
    <location>
        <begin position="221"/>
        <end position="241"/>
    </location>
</feature>
<feature type="transmembrane region" description="Helical" evidence="1">
    <location>
        <begin position="142"/>
        <end position="167"/>
    </location>
</feature>
<sequence length="398" mass="44067">MSQPEPIVHANPRQQHVIAIDLVRFLAAVLVLFSHLAFSIGDRPDSRPYELSGGTFSQPLIPWLSFYGWIGVQVFFVISGIVIAYSARGATPYAFLRSRVVRLVPAAWVCSTLTLAVLAWHYGGFTPDLMRGYRHSMLFMPWYPWIDNVFWTLGVEIFFYASVGVLIWRGKERAIGRLAAALAWICLAYWAAYTLGQTGAVPALAVLHKTLPYLVERVLELLLVKHGAFFAAGIFIWAVLIDGQKRPSWATLAATLAACVIQIFWTNVDANGPRTNPWWPALAIWLISLAVILLGIRHNAAWRSSKSLVSLLRVLGLMTYPLYLVHQNIGAVAMGQLRRLGVEPAMALTIASLAVLLLSWLVVTYAEPVVKRWVGGVMDLVRLRLTGARAAAAPRSKG</sequence>
<keyword evidence="1" id="KW-0812">Transmembrane</keyword>
<gene>
    <name evidence="3" type="ORF">CS062_20670</name>
</gene>
<dbReference type="Pfam" id="PF01757">
    <property type="entry name" value="Acyl_transf_3"/>
    <property type="match status" value="1"/>
</dbReference>
<evidence type="ECO:0000313" key="3">
    <source>
        <dbReference type="EMBL" id="PIM51279.1"/>
    </source>
</evidence>
<feature type="transmembrane region" description="Helical" evidence="1">
    <location>
        <begin position="100"/>
        <end position="122"/>
    </location>
</feature>
<feature type="transmembrane region" description="Helical" evidence="1">
    <location>
        <begin position="60"/>
        <end position="88"/>
    </location>
</feature>
<dbReference type="InterPro" id="IPR002656">
    <property type="entry name" value="Acyl_transf_3_dom"/>
</dbReference>
<dbReference type="Proteomes" id="UP000231501">
    <property type="component" value="Unassembled WGS sequence"/>
</dbReference>
<dbReference type="GO" id="GO:0016747">
    <property type="term" value="F:acyltransferase activity, transferring groups other than amino-acyl groups"/>
    <property type="evidence" value="ECO:0007669"/>
    <property type="project" value="InterPro"/>
</dbReference>
<evidence type="ECO:0000313" key="4">
    <source>
        <dbReference type="Proteomes" id="UP000231501"/>
    </source>
</evidence>
<feature type="transmembrane region" description="Helical" evidence="1">
    <location>
        <begin position="277"/>
        <end position="296"/>
    </location>
</feature>
<evidence type="ECO:0000256" key="1">
    <source>
        <dbReference type="SAM" id="Phobius"/>
    </source>
</evidence>
<name>A0A2G9C6W3_9BURK</name>